<name>A0A084W0Z9_ANOSI</name>
<accession>A0A084W0Z9</accession>
<sequence>MARNRDHDTILPKGGRVTSGRASPYRTATKRKIRAPLNPHHTTTARDRHIDCSGQTHFRCPINQDGRSHGGSVLLSPRPIPSISCPESGWCSPPLVPSRAASTFSIVSSLLSDDNGVLLFFPQPSADGVLAQALNDPCKTHWHQRQSRHLSTVHRRVRSSRQVLSLLHVISFHFRAAGTGYIRAQANLNEPHGNRRRKKTQATL</sequence>
<evidence type="ECO:0000313" key="3">
    <source>
        <dbReference type="EnsemblMetazoa" id="ASIC011733-PA"/>
    </source>
</evidence>
<organism evidence="2">
    <name type="scientific">Anopheles sinensis</name>
    <name type="common">Mosquito</name>
    <dbReference type="NCBI Taxonomy" id="74873"/>
    <lineage>
        <taxon>Eukaryota</taxon>
        <taxon>Metazoa</taxon>
        <taxon>Ecdysozoa</taxon>
        <taxon>Arthropoda</taxon>
        <taxon>Hexapoda</taxon>
        <taxon>Insecta</taxon>
        <taxon>Pterygota</taxon>
        <taxon>Neoptera</taxon>
        <taxon>Endopterygota</taxon>
        <taxon>Diptera</taxon>
        <taxon>Nematocera</taxon>
        <taxon>Culicoidea</taxon>
        <taxon>Culicidae</taxon>
        <taxon>Anophelinae</taxon>
        <taxon>Anopheles</taxon>
    </lineage>
</organism>
<evidence type="ECO:0000256" key="1">
    <source>
        <dbReference type="SAM" id="MobiDB-lite"/>
    </source>
</evidence>
<evidence type="ECO:0000313" key="4">
    <source>
        <dbReference type="Proteomes" id="UP000030765"/>
    </source>
</evidence>
<dbReference type="EMBL" id="KE525264">
    <property type="protein sequence ID" value="KFB43893.1"/>
    <property type="molecule type" value="Genomic_DNA"/>
</dbReference>
<dbReference type="Proteomes" id="UP000030765">
    <property type="component" value="Unassembled WGS sequence"/>
</dbReference>
<feature type="compositionally biased region" description="Basic and acidic residues" evidence="1">
    <location>
        <begin position="1"/>
        <end position="10"/>
    </location>
</feature>
<keyword evidence="4" id="KW-1185">Reference proteome</keyword>
<dbReference type="EnsemblMetazoa" id="ASIC011733-RA">
    <property type="protein sequence ID" value="ASIC011733-PA"/>
    <property type="gene ID" value="ASIC011733"/>
</dbReference>
<gene>
    <name evidence="2" type="ORF">ZHAS_00011733</name>
</gene>
<dbReference type="EMBL" id="ATLV01019171">
    <property type="status" value="NOT_ANNOTATED_CDS"/>
    <property type="molecule type" value="Genomic_DNA"/>
</dbReference>
<evidence type="ECO:0000313" key="2">
    <source>
        <dbReference type="EMBL" id="KFB43893.1"/>
    </source>
</evidence>
<proteinExistence type="predicted"/>
<protein>
    <submittedName>
        <fullName evidence="2 3">Uncharacterized protein</fullName>
    </submittedName>
</protein>
<reference evidence="2 4" key="1">
    <citation type="journal article" date="2014" name="BMC Genomics">
        <title>Genome sequence of Anopheles sinensis provides insight into genetics basis of mosquito competence for malaria parasites.</title>
        <authorList>
            <person name="Zhou D."/>
            <person name="Zhang D."/>
            <person name="Ding G."/>
            <person name="Shi L."/>
            <person name="Hou Q."/>
            <person name="Ye Y."/>
            <person name="Xu Y."/>
            <person name="Zhou H."/>
            <person name="Xiong C."/>
            <person name="Li S."/>
            <person name="Yu J."/>
            <person name="Hong S."/>
            <person name="Yu X."/>
            <person name="Zou P."/>
            <person name="Chen C."/>
            <person name="Chang X."/>
            <person name="Wang W."/>
            <person name="Lv Y."/>
            <person name="Sun Y."/>
            <person name="Ma L."/>
            <person name="Shen B."/>
            <person name="Zhu C."/>
        </authorList>
    </citation>
    <scope>NUCLEOTIDE SEQUENCE [LARGE SCALE GENOMIC DNA]</scope>
</reference>
<dbReference type="VEuPathDB" id="VectorBase:ASIC011733"/>
<reference evidence="3" key="2">
    <citation type="submission" date="2020-05" db="UniProtKB">
        <authorList>
            <consortium name="EnsemblMetazoa"/>
        </authorList>
    </citation>
    <scope>IDENTIFICATION</scope>
</reference>
<dbReference type="AlphaFoldDB" id="A0A084W0Z9"/>
<feature type="region of interest" description="Disordered" evidence="1">
    <location>
        <begin position="1"/>
        <end position="27"/>
    </location>
</feature>